<dbReference type="GO" id="GO:0031588">
    <property type="term" value="C:nucleotide-activated protein kinase complex"/>
    <property type="evidence" value="ECO:0007669"/>
    <property type="project" value="TreeGrafter"/>
</dbReference>
<dbReference type="InterPro" id="IPR050827">
    <property type="entry name" value="CRP1_MDG1_kinase"/>
</dbReference>
<dbReference type="GO" id="GO:0019901">
    <property type="term" value="F:protein kinase binding"/>
    <property type="evidence" value="ECO:0007669"/>
    <property type="project" value="TreeGrafter"/>
</dbReference>
<feature type="region of interest" description="Disordered" evidence="2">
    <location>
        <begin position="423"/>
        <end position="500"/>
    </location>
</feature>
<evidence type="ECO:0000259" key="3">
    <source>
        <dbReference type="Pfam" id="PF16561"/>
    </source>
</evidence>
<dbReference type="GO" id="GO:0005737">
    <property type="term" value="C:cytoplasm"/>
    <property type="evidence" value="ECO:0007669"/>
    <property type="project" value="TreeGrafter"/>
</dbReference>
<dbReference type="PANTHER" id="PTHR10343">
    <property type="entry name" value="5'-AMP-ACTIVATED PROTEIN KINASE , BETA SUBUNIT"/>
    <property type="match status" value="1"/>
</dbReference>
<name>A0AAE0X0E2_9PEZI</name>
<evidence type="ECO:0000313" key="5">
    <source>
        <dbReference type="Proteomes" id="UP001270362"/>
    </source>
</evidence>
<feature type="domain" description="AMP-activated protein kinase glycogen-binding" evidence="3">
    <location>
        <begin position="5"/>
        <end position="80"/>
    </location>
</feature>
<gene>
    <name evidence="4" type="ORF">B0T22DRAFT_386081</name>
</gene>
<feature type="compositionally biased region" description="Low complexity" evidence="2">
    <location>
        <begin position="464"/>
        <end position="476"/>
    </location>
</feature>
<dbReference type="Gene3D" id="2.60.40.10">
    <property type="entry name" value="Immunoglobulins"/>
    <property type="match status" value="1"/>
</dbReference>
<dbReference type="GO" id="GO:0005634">
    <property type="term" value="C:nucleus"/>
    <property type="evidence" value="ECO:0007669"/>
    <property type="project" value="TreeGrafter"/>
</dbReference>
<dbReference type="AlphaFoldDB" id="A0AAE0X0E2"/>
<comment type="similarity">
    <text evidence="1">Belongs to the CRP1/MDG1 family.</text>
</comment>
<dbReference type="SUPFAM" id="SSF81296">
    <property type="entry name" value="E set domains"/>
    <property type="match status" value="1"/>
</dbReference>
<dbReference type="PANTHER" id="PTHR10343:SF81">
    <property type="entry name" value="CRUCIFORM DNA-RECOGNIZING PROTEIN 1-RELATED"/>
    <property type="match status" value="1"/>
</dbReference>
<reference evidence="4" key="1">
    <citation type="journal article" date="2023" name="Mol. Phylogenet. Evol.">
        <title>Genome-scale phylogeny and comparative genomics of the fungal order Sordariales.</title>
        <authorList>
            <person name="Hensen N."/>
            <person name="Bonometti L."/>
            <person name="Westerberg I."/>
            <person name="Brannstrom I.O."/>
            <person name="Guillou S."/>
            <person name="Cros-Aarteil S."/>
            <person name="Calhoun S."/>
            <person name="Haridas S."/>
            <person name="Kuo A."/>
            <person name="Mondo S."/>
            <person name="Pangilinan J."/>
            <person name="Riley R."/>
            <person name="LaButti K."/>
            <person name="Andreopoulos B."/>
            <person name="Lipzen A."/>
            <person name="Chen C."/>
            <person name="Yan M."/>
            <person name="Daum C."/>
            <person name="Ng V."/>
            <person name="Clum A."/>
            <person name="Steindorff A."/>
            <person name="Ohm R.A."/>
            <person name="Martin F."/>
            <person name="Silar P."/>
            <person name="Natvig D.O."/>
            <person name="Lalanne C."/>
            <person name="Gautier V."/>
            <person name="Ament-Velasquez S.L."/>
            <person name="Kruys A."/>
            <person name="Hutchinson M.I."/>
            <person name="Powell A.J."/>
            <person name="Barry K."/>
            <person name="Miller A.N."/>
            <person name="Grigoriev I.V."/>
            <person name="Debuchy R."/>
            <person name="Gladieux P."/>
            <person name="Hiltunen Thoren M."/>
            <person name="Johannesson H."/>
        </authorList>
    </citation>
    <scope>NUCLEOTIDE SEQUENCE</scope>
    <source>
        <strain evidence="4">CBS 314.62</strain>
    </source>
</reference>
<organism evidence="4 5">
    <name type="scientific">Podospora appendiculata</name>
    <dbReference type="NCBI Taxonomy" id="314037"/>
    <lineage>
        <taxon>Eukaryota</taxon>
        <taxon>Fungi</taxon>
        <taxon>Dikarya</taxon>
        <taxon>Ascomycota</taxon>
        <taxon>Pezizomycotina</taxon>
        <taxon>Sordariomycetes</taxon>
        <taxon>Sordariomycetidae</taxon>
        <taxon>Sordariales</taxon>
        <taxon>Podosporaceae</taxon>
        <taxon>Podospora</taxon>
    </lineage>
</organism>
<feature type="region of interest" description="Disordered" evidence="2">
    <location>
        <begin position="116"/>
        <end position="137"/>
    </location>
</feature>
<keyword evidence="5" id="KW-1185">Reference proteome</keyword>
<dbReference type="Proteomes" id="UP001270362">
    <property type="component" value="Unassembled WGS sequence"/>
</dbReference>
<reference evidence="4" key="2">
    <citation type="submission" date="2023-06" db="EMBL/GenBank/DDBJ databases">
        <authorList>
            <consortium name="Lawrence Berkeley National Laboratory"/>
            <person name="Haridas S."/>
            <person name="Hensen N."/>
            <person name="Bonometti L."/>
            <person name="Westerberg I."/>
            <person name="Brannstrom I.O."/>
            <person name="Guillou S."/>
            <person name="Cros-Aarteil S."/>
            <person name="Calhoun S."/>
            <person name="Kuo A."/>
            <person name="Mondo S."/>
            <person name="Pangilinan J."/>
            <person name="Riley R."/>
            <person name="Labutti K."/>
            <person name="Andreopoulos B."/>
            <person name="Lipzen A."/>
            <person name="Chen C."/>
            <person name="Yanf M."/>
            <person name="Daum C."/>
            <person name="Ng V."/>
            <person name="Clum A."/>
            <person name="Steindorff A."/>
            <person name="Ohm R."/>
            <person name="Martin F."/>
            <person name="Silar P."/>
            <person name="Natvig D."/>
            <person name="Lalanne C."/>
            <person name="Gautier V."/>
            <person name="Ament-Velasquez S.L."/>
            <person name="Kruys A."/>
            <person name="Hutchinson M.I."/>
            <person name="Powell A.J."/>
            <person name="Barry K."/>
            <person name="Miller A.N."/>
            <person name="Grigoriev I.V."/>
            <person name="Debuchy R."/>
            <person name="Gladieux P."/>
            <person name="Thoren M.H."/>
            <person name="Johannesson H."/>
        </authorList>
    </citation>
    <scope>NUCLEOTIDE SEQUENCE</scope>
    <source>
        <strain evidence="4">CBS 314.62</strain>
    </source>
</reference>
<accession>A0AAE0X0E2</accession>
<proteinExistence type="inferred from homology"/>
<dbReference type="InterPro" id="IPR013783">
    <property type="entry name" value="Ig-like_fold"/>
</dbReference>
<protein>
    <recommendedName>
        <fullName evidence="3">AMP-activated protein kinase glycogen-binding domain-containing protein</fullName>
    </recommendedName>
</protein>
<dbReference type="Pfam" id="PF16561">
    <property type="entry name" value="AMPK1_CBM"/>
    <property type="match status" value="1"/>
</dbReference>
<dbReference type="InterPro" id="IPR032640">
    <property type="entry name" value="AMPK1_CBM"/>
</dbReference>
<feature type="region of interest" description="Disordered" evidence="2">
    <location>
        <begin position="290"/>
        <end position="309"/>
    </location>
</feature>
<sequence>MGTFTFRWPHHAEEVYVTGTFDNWSKSEQLVQNGDVFEKTVTLPEDSDKVYYKFVVDGDWTTDHTAPREKDHEGNENNVLFAADITKAPEAAPPVAIMNTVTPESTTAQLAGAVPLESTKNDQTPPGGYPETPAADLNDDKQKEFKINPLPATEGAINPIQLAPGEKIPDEVIAGSINSQVTLDKESYEKSDRIPGLEDIVLPPVTSNMIPESSLPITGGHDFTINSVSPESTTAALAGQVPLAKPEVPEVPKIVKESQEKADFPPEASAISEEVKEKATVEEELLEKVPTAPATSEGTAGEAAPEKTEHTKTLAETVVASGTTAIAAAVGTAFVAKQTATDAAIEYSHKLPESVQHQLPAAFQQSAIASSQEKTLETISPSVPAEVKDSIAEAGTSPEAATNTAAVEEKKEVEAELLKEVKPVEAAAESSTKTTEEVKPAAPPAPTVEDEAPEVKPATNGTTAVVPKAAEVAPVASTTAEPSKAAEVPAATTAEKKKKHRLSAFISKIKHRVSNKDKA</sequence>
<dbReference type="InterPro" id="IPR014756">
    <property type="entry name" value="Ig_E-set"/>
</dbReference>
<comment type="caution">
    <text evidence="4">The sequence shown here is derived from an EMBL/GenBank/DDBJ whole genome shotgun (WGS) entry which is preliminary data.</text>
</comment>
<dbReference type="GO" id="GO:0007165">
    <property type="term" value="P:signal transduction"/>
    <property type="evidence" value="ECO:0007669"/>
    <property type="project" value="TreeGrafter"/>
</dbReference>
<evidence type="ECO:0000256" key="1">
    <source>
        <dbReference type="ARBA" id="ARBA00038216"/>
    </source>
</evidence>
<dbReference type="CDD" id="cd02859">
    <property type="entry name" value="E_set_AMPKbeta_like_N"/>
    <property type="match status" value="1"/>
</dbReference>
<evidence type="ECO:0000256" key="2">
    <source>
        <dbReference type="SAM" id="MobiDB-lite"/>
    </source>
</evidence>
<evidence type="ECO:0000313" key="4">
    <source>
        <dbReference type="EMBL" id="KAK3682146.1"/>
    </source>
</evidence>
<dbReference type="EMBL" id="JAULSO010000005">
    <property type="protein sequence ID" value="KAK3682146.1"/>
    <property type="molecule type" value="Genomic_DNA"/>
</dbReference>